<dbReference type="AlphaFoldDB" id="A0A1H4R4U7"/>
<accession>A0A1H4R4U7</accession>
<evidence type="ECO:0000313" key="3">
    <source>
        <dbReference type="Proteomes" id="UP000183561"/>
    </source>
</evidence>
<reference evidence="3" key="1">
    <citation type="submission" date="2016-10" db="EMBL/GenBank/DDBJ databases">
        <authorList>
            <person name="Varghese N."/>
            <person name="Submissions S."/>
        </authorList>
    </citation>
    <scope>NUCLEOTIDE SEQUENCE [LARGE SCALE GENOMIC DNA]</scope>
    <source>
        <strain evidence="3">DSM 44498</strain>
    </source>
</reference>
<evidence type="ECO:0008006" key="4">
    <source>
        <dbReference type="Google" id="ProtNLM"/>
    </source>
</evidence>
<protein>
    <recommendedName>
        <fullName evidence="4">Integral membrane protein</fullName>
    </recommendedName>
</protein>
<dbReference type="EMBL" id="FNSV01000005">
    <property type="protein sequence ID" value="SEC26903.1"/>
    <property type="molecule type" value="Genomic_DNA"/>
</dbReference>
<proteinExistence type="predicted"/>
<name>A0A1H4R4U7_9NOCA</name>
<feature type="region of interest" description="Disordered" evidence="1">
    <location>
        <begin position="1"/>
        <end position="34"/>
    </location>
</feature>
<gene>
    <name evidence="2" type="ORF">SAMN04490239_3479</name>
</gene>
<evidence type="ECO:0000313" key="2">
    <source>
        <dbReference type="EMBL" id="SEC26903.1"/>
    </source>
</evidence>
<evidence type="ECO:0000256" key="1">
    <source>
        <dbReference type="SAM" id="MobiDB-lite"/>
    </source>
</evidence>
<feature type="compositionally biased region" description="Basic and acidic residues" evidence="1">
    <location>
        <begin position="1"/>
        <end position="11"/>
    </location>
</feature>
<dbReference type="Proteomes" id="UP000183561">
    <property type="component" value="Unassembled WGS sequence"/>
</dbReference>
<sequence>MELRELPERQRSTRAGGTLGSVTTSDSATEPHRSRLRRLRAAWRRKLDPSEQSAVVSWAAFTATFAGVRALTHWIRRGHGPAGGGLSLHGRHFHHYNLGIAALAGVGAVAVRGSEKQRRHPTVPISYGVGTALIVDELALLLDLEDVYWAKEGRTSVDAAVVIIGLGGLMTAGFEFWPAAQRALTEPT</sequence>
<organism evidence="2 3">
    <name type="scientific">Rhodococcus koreensis</name>
    <dbReference type="NCBI Taxonomy" id="99653"/>
    <lineage>
        <taxon>Bacteria</taxon>
        <taxon>Bacillati</taxon>
        <taxon>Actinomycetota</taxon>
        <taxon>Actinomycetes</taxon>
        <taxon>Mycobacteriales</taxon>
        <taxon>Nocardiaceae</taxon>
        <taxon>Rhodococcus</taxon>
    </lineage>
</organism>
<keyword evidence="3" id="KW-1185">Reference proteome</keyword>